<keyword evidence="3" id="KW-1185">Reference proteome</keyword>
<accession>F0QQM2</accession>
<dbReference type="Proteomes" id="UP000007484">
    <property type="component" value="Chromosome"/>
</dbReference>
<feature type="region of interest" description="Disordered" evidence="1">
    <location>
        <begin position="35"/>
        <end position="193"/>
    </location>
</feature>
<feature type="compositionally biased region" description="Polar residues" evidence="1">
    <location>
        <begin position="87"/>
        <end position="107"/>
    </location>
</feature>
<dbReference type="STRING" id="768700.MSU_0248"/>
<gene>
    <name evidence="2" type="ordered locus">MSU_0248</name>
</gene>
<evidence type="ECO:0000313" key="3">
    <source>
        <dbReference type="Proteomes" id="UP000007484"/>
    </source>
</evidence>
<reference evidence="2 3" key="1">
    <citation type="journal article" date="2011" name="J. Bacteriol.">
        <title>Complete genome sequences of two hemotropic Mycoplasmas, Mycoplasma haemofelis strain Ohio2 and Mycoplasma suis strain Illinois.</title>
        <authorList>
            <person name="Messick J.B."/>
            <person name="Santos A.P."/>
            <person name="Guimaraes A.M."/>
        </authorList>
    </citation>
    <scope>NUCLEOTIDE SEQUENCE [LARGE SCALE GENOMIC DNA]</scope>
    <source>
        <strain evidence="2 3">Illinois</strain>
    </source>
</reference>
<protein>
    <submittedName>
        <fullName evidence="2">Uncharacterized protein</fullName>
    </submittedName>
</protein>
<organism evidence="2 3">
    <name type="scientific">Mycoplasma suis (strain Illinois)</name>
    <dbReference type="NCBI Taxonomy" id="768700"/>
    <lineage>
        <taxon>Bacteria</taxon>
        <taxon>Bacillati</taxon>
        <taxon>Mycoplasmatota</taxon>
        <taxon>Mollicutes</taxon>
        <taxon>Mycoplasmataceae</taxon>
        <taxon>Mycoplasma</taxon>
    </lineage>
</organism>
<dbReference type="KEGG" id="mss:MSU_0248"/>
<dbReference type="EMBL" id="CP002525">
    <property type="protein sequence ID" value="ADX97792.1"/>
    <property type="molecule type" value="Genomic_DNA"/>
</dbReference>
<feature type="compositionally biased region" description="Basic and acidic residues" evidence="1">
    <location>
        <begin position="64"/>
        <end position="86"/>
    </location>
</feature>
<name>F0QQM2_MYCSL</name>
<proteinExistence type="predicted"/>
<evidence type="ECO:0000256" key="1">
    <source>
        <dbReference type="SAM" id="MobiDB-lite"/>
    </source>
</evidence>
<sequence>MDFPLFAKLLVSVCTVGGGSVGAYVAGFMGNNNSELREQGENQHNLVEQEGQHPSSKAEGSSDNTKETEDNKDQSSEADEQQRKSQEQVSSSETNSNPTSAELNSQNHEQKDEPSVTSSTPTEPFRFENQEFQSILDGSEDVSDQENSYEEELDEQVSQESEDEETFGSFEDYEKGYYRDDSDDEEEGISNPSSLFVAEYIEKKGENQQGEALEVTCEDWTTDSWGELRKKSEVSKSECDYRKKRDIWSKKGGSQPTVWLNVEQTKAKKILEKYGLWKGENSKFTTQKQNRWFTEKANFRETEGKWDCNREYSEHNSKNFLISCDFFIESQNTR</sequence>
<feature type="compositionally biased region" description="Acidic residues" evidence="1">
    <location>
        <begin position="138"/>
        <end position="166"/>
    </location>
</feature>
<feature type="compositionally biased region" description="Polar residues" evidence="1">
    <location>
        <begin position="42"/>
        <end position="63"/>
    </location>
</feature>
<evidence type="ECO:0000313" key="2">
    <source>
        <dbReference type="EMBL" id="ADX97792.1"/>
    </source>
</evidence>
<dbReference type="HOGENOM" id="CLU_071808_0_0_14"/>
<dbReference type="AlphaFoldDB" id="F0QQM2"/>
<dbReference type="RefSeq" id="WP_013609740.1">
    <property type="nucleotide sequence ID" value="NC_015155.1"/>
</dbReference>